<protein>
    <submittedName>
        <fullName evidence="2">Tyrosine phosphatase family protein</fullName>
    </submittedName>
</protein>
<dbReference type="OrthoDB" id="1188001at2"/>
<organism evidence="2 3">
    <name type="scientific">Aliiruegeria lutimaris</name>
    <dbReference type="NCBI Taxonomy" id="571298"/>
    <lineage>
        <taxon>Bacteria</taxon>
        <taxon>Pseudomonadati</taxon>
        <taxon>Pseudomonadota</taxon>
        <taxon>Alphaproteobacteria</taxon>
        <taxon>Rhodobacterales</taxon>
        <taxon>Roseobacteraceae</taxon>
        <taxon>Aliiruegeria</taxon>
    </lineage>
</organism>
<name>A0A1G9DKI9_9RHOB</name>
<evidence type="ECO:0000256" key="1">
    <source>
        <dbReference type="SAM" id="SignalP"/>
    </source>
</evidence>
<proteinExistence type="predicted"/>
<keyword evidence="3" id="KW-1185">Reference proteome</keyword>
<reference evidence="2 3" key="1">
    <citation type="submission" date="2016-10" db="EMBL/GenBank/DDBJ databases">
        <authorList>
            <person name="de Groot N.N."/>
        </authorList>
    </citation>
    <scope>NUCLEOTIDE SEQUENCE [LARGE SCALE GENOMIC DNA]</scope>
    <source>
        <strain evidence="2 3">DSM 25294</strain>
    </source>
</reference>
<dbReference type="Gene3D" id="3.90.190.10">
    <property type="entry name" value="Protein tyrosine phosphatase superfamily"/>
    <property type="match status" value="1"/>
</dbReference>
<dbReference type="SUPFAM" id="SSF52799">
    <property type="entry name" value="(Phosphotyrosine protein) phosphatases II"/>
    <property type="match status" value="1"/>
</dbReference>
<dbReference type="EMBL" id="FNEK01000048">
    <property type="protein sequence ID" value="SDK64310.1"/>
    <property type="molecule type" value="Genomic_DNA"/>
</dbReference>
<evidence type="ECO:0000313" key="3">
    <source>
        <dbReference type="Proteomes" id="UP000199382"/>
    </source>
</evidence>
<dbReference type="AlphaFoldDB" id="A0A1G9DKI9"/>
<dbReference type="RefSeq" id="WP_093160598.1">
    <property type="nucleotide sequence ID" value="NZ_FNEK01000048.1"/>
</dbReference>
<keyword evidence="1" id="KW-0732">Signal</keyword>
<feature type="chain" id="PRO_5011781685" evidence="1">
    <location>
        <begin position="21"/>
        <end position="143"/>
    </location>
</feature>
<dbReference type="InterPro" id="IPR029021">
    <property type="entry name" value="Prot-tyrosine_phosphatase-like"/>
</dbReference>
<feature type="signal peptide" evidence="1">
    <location>
        <begin position="1"/>
        <end position="20"/>
    </location>
</feature>
<gene>
    <name evidence="2" type="ORF">SAMN04488026_10482</name>
</gene>
<dbReference type="Proteomes" id="UP000199382">
    <property type="component" value="Unassembled WGS sequence"/>
</dbReference>
<evidence type="ECO:0000313" key="2">
    <source>
        <dbReference type="EMBL" id="SDK64310.1"/>
    </source>
</evidence>
<dbReference type="InterPro" id="IPR026893">
    <property type="entry name" value="Tyr/Ser_Pase_IphP-type"/>
</dbReference>
<dbReference type="Pfam" id="PF13350">
    <property type="entry name" value="Y_phosphatase3"/>
    <property type="match status" value="1"/>
</dbReference>
<dbReference type="STRING" id="571298.SAMN04488026_10482"/>
<sequence length="143" mass="15702">MKQAILSSILVAFLALPVAAQEHETARFVALEGVKNTRDLGGLTTEHGRMVRTGQLIRSGEIDHISPDGMAALEDMSVSTIIDLRTTKEATRQPAEWPHGSGPERVNLKLLEAESDKIDEMRNRIASGTAEAAWMDQSFLETF</sequence>
<accession>A0A1G9DKI9</accession>
<dbReference type="GO" id="GO:0004721">
    <property type="term" value="F:phosphoprotein phosphatase activity"/>
    <property type="evidence" value="ECO:0007669"/>
    <property type="project" value="InterPro"/>
</dbReference>